<dbReference type="InterPro" id="IPR008599">
    <property type="entry name" value="Diacid_rec"/>
</dbReference>
<reference evidence="6" key="1">
    <citation type="submission" date="2017-07" db="EMBL/GenBank/DDBJ databases">
        <title>Draft genome sequence of Effusibacillus lacus strain skLN1.</title>
        <authorList>
            <person name="Watanabe M."/>
            <person name="Kojima H."/>
            <person name="Fukui M."/>
        </authorList>
    </citation>
    <scope>NUCLEOTIDE SEQUENCE [LARGE SCALE GENOMIC DNA]</scope>
    <source>
        <strain evidence="6">skLN1</strain>
    </source>
</reference>
<evidence type="ECO:0000313" key="5">
    <source>
        <dbReference type="EMBL" id="GAX90278.1"/>
    </source>
</evidence>
<dbReference type="SMART" id="SM00283">
    <property type="entry name" value="MA"/>
    <property type="match status" value="1"/>
</dbReference>
<feature type="domain" description="Methyl-accepting transducer" evidence="4">
    <location>
        <begin position="161"/>
        <end position="326"/>
    </location>
</feature>
<dbReference type="Pfam" id="PF05651">
    <property type="entry name" value="Diacid_rec"/>
    <property type="match status" value="1"/>
</dbReference>
<dbReference type="InterPro" id="IPR004089">
    <property type="entry name" value="MCPsignal_dom"/>
</dbReference>
<dbReference type="AlphaFoldDB" id="A0A292YK19"/>
<proteinExistence type="inferred from homology"/>
<comment type="similarity">
    <text evidence="2">Belongs to the methyl-accepting chemotaxis (MCP) protein family.</text>
</comment>
<sequence>MTKIILNSFAGVKKFATNLIDTEYTFTTELQRGGTVMQDLRDLLTAEFAQQICEIFLEETGKPVIMADKDGIIFAATDKKRIGNFHSVAKKVMNGELKEGVVTVEQAQSMENVKPGINIPIIYKGIRITSLGIAGDPTVVRPYVGLASRLVQLWLKNQELLNQLTGTINNINGELQEIAAAVEEVTAGAQQIADASQQTHRTTTESMEKIKKVESVLRSIKQIATQSNMIGLNASIEAARVGEAGRGFAVVANEIRKLAASSEESVKDINEVLQEIQTVFNDIAGKVEENKVVTQEQSDSLMTVADRISSIENSMNDLVQRIQHSE</sequence>
<evidence type="ECO:0000256" key="2">
    <source>
        <dbReference type="ARBA" id="ARBA00029447"/>
    </source>
</evidence>
<gene>
    <name evidence="5" type="ORF">EFBL_1904</name>
</gene>
<evidence type="ECO:0000256" key="3">
    <source>
        <dbReference type="PROSITE-ProRule" id="PRU00284"/>
    </source>
</evidence>
<dbReference type="SUPFAM" id="SSF58104">
    <property type="entry name" value="Methyl-accepting chemotaxis protein (MCP) signaling domain"/>
    <property type="match status" value="1"/>
</dbReference>
<dbReference type="PROSITE" id="PS50111">
    <property type="entry name" value="CHEMOTAXIS_TRANSDUC_2"/>
    <property type="match status" value="1"/>
</dbReference>
<evidence type="ECO:0000256" key="1">
    <source>
        <dbReference type="ARBA" id="ARBA00022500"/>
    </source>
</evidence>
<evidence type="ECO:0000259" key="4">
    <source>
        <dbReference type="PROSITE" id="PS50111"/>
    </source>
</evidence>
<dbReference type="Pfam" id="PF00015">
    <property type="entry name" value="MCPsignal"/>
    <property type="match status" value="1"/>
</dbReference>
<dbReference type="InterPro" id="IPR051310">
    <property type="entry name" value="MCP_chemotaxis"/>
</dbReference>
<dbReference type="OrthoDB" id="266313at2"/>
<dbReference type="Proteomes" id="UP000217785">
    <property type="component" value="Unassembled WGS sequence"/>
</dbReference>
<dbReference type="PANTHER" id="PTHR43531">
    <property type="entry name" value="PROTEIN ICFG"/>
    <property type="match status" value="1"/>
</dbReference>
<dbReference type="GO" id="GO:0004888">
    <property type="term" value="F:transmembrane signaling receptor activity"/>
    <property type="evidence" value="ECO:0007669"/>
    <property type="project" value="TreeGrafter"/>
</dbReference>
<accession>A0A292YK19</accession>
<comment type="caution">
    <text evidence="5">The sequence shown here is derived from an EMBL/GenBank/DDBJ whole genome shotgun (WGS) entry which is preliminary data.</text>
</comment>
<keyword evidence="6" id="KW-1185">Reference proteome</keyword>
<name>A0A292YK19_9BACL</name>
<keyword evidence="1" id="KW-0145">Chemotaxis</keyword>
<evidence type="ECO:0000313" key="6">
    <source>
        <dbReference type="Proteomes" id="UP000217785"/>
    </source>
</evidence>
<organism evidence="5 6">
    <name type="scientific">Effusibacillus lacus</name>
    <dbReference type="NCBI Taxonomy" id="1348429"/>
    <lineage>
        <taxon>Bacteria</taxon>
        <taxon>Bacillati</taxon>
        <taxon>Bacillota</taxon>
        <taxon>Bacilli</taxon>
        <taxon>Bacillales</taxon>
        <taxon>Alicyclobacillaceae</taxon>
        <taxon>Effusibacillus</taxon>
    </lineage>
</organism>
<dbReference type="PANTHER" id="PTHR43531:SF11">
    <property type="entry name" value="METHYL-ACCEPTING CHEMOTAXIS PROTEIN 3"/>
    <property type="match status" value="1"/>
</dbReference>
<dbReference type="GO" id="GO:0007165">
    <property type="term" value="P:signal transduction"/>
    <property type="evidence" value="ECO:0007669"/>
    <property type="project" value="UniProtKB-KW"/>
</dbReference>
<keyword evidence="3" id="KW-0807">Transducer</keyword>
<dbReference type="GO" id="GO:0006935">
    <property type="term" value="P:chemotaxis"/>
    <property type="evidence" value="ECO:0007669"/>
    <property type="project" value="UniProtKB-KW"/>
</dbReference>
<dbReference type="EMBL" id="BDUF01000054">
    <property type="protein sequence ID" value="GAX90278.1"/>
    <property type="molecule type" value="Genomic_DNA"/>
</dbReference>
<protein>
    <recommendedName>
        <fullName evidence="4">Methyl-accepting transducer domain-containing protein</fullName>
    </recommendedName>
</protein>
<dbReference type="GO" id="GO:0005886">
    <property type="term" value="C:plasma membrane"/>
    <property type="evidence" value="ECO:0007669"/>
    <property type="project" value="TreeGrafter"/>
</dbReference>
<dbReference type="Gene3D" id="1.10.287.950">
    <property type="entry name" value="Methyl-accepting chemotaxis protein"/>
    <property type="match status" value="1"/>
</dbReference>